<protein>
    <submittedName>
        <fullName evidence="10">Pikromycin synthase</fullName>
    </submittedName>
</protein>
<dbReference type="InterPro" id="IPR036396">
    <property type="entry name" value="Cyt_P450_sf"/>
</dbReference>
<comment type="function">
    <text evidence="8">Involved in the coupling of aromatic side chains of the heptapeptide of vancomycin.</text>
</comment>
<dbReference type="PANTHER" id="PTHR46696:SF1">
    <property type="entry name" value="CYTOCHROME P450 YJIB-RELATED"/>
    <property type="match status" value="1"/>
</dbReference>
<dbReference type="PANTHER" id="PTHR46696">
    <property type="entry name" value="P450, PUTATIVE (EUROFUNG)-RELATED"/>
    <property type="match status" value="1"/>
</dbReference>
<evidence type="ECO:0000256" key="6">
    <source>
        <dbReference type="ARBA" id="ARBA00023004"/>
    </source>
</evidence>
<keyword evidence="7 9" id="KW-0503">Monooxygenase</keyword>
<dbReference type="AlphaFoldDB" id="A0A542DQ88"/>
<evidence type="ECO:0000256" key="1">
    <source>
        <dbReference type="ARBA" id="ARBA00004660"/>
    </source>
</evidence>
<reference evidence="10 11" key="1">
    <citation type="submission" date="2019-06" db="EMBL/GenBank/DDBJ databases">
        <title>Sequencing the genomes of 1000 actinobacteria strains.</title>
        <authorList>
            <person name="Klenk H.-P."/>
        </authorList>
    </citation>
    <scope>NUCLEOTIDE SEQUENCE [LARGE SCALE GENOMIC DNA]</scope>
    <source>
        <strain evidence="10 11">DSM 45679</strain>
    </source>
</reference>
<evidence type="ECO:0000256" key="2">
    <source>
        <dbReference type="ARBA" id="ARBA00010617"/>
    </source>
</evidence>
<dbReference type="GO" id="GO:0020037">
    <property type="term" value="F:heme binding"/>
    <property type="evidence" value="ECO:0007669"/>
    <property type="project" value="InterPro"/>
</dbReference>
<comment type="similarity">
    <text evidence="2 9">Belongs to the cytochrome P450 family.</text>
</comment>
<proteinExistence type="inferred from homology"/>
<dbReference type="EMBL" id="VFML01000001">
    <property type="protein sequence ID" value="TQJ05154.1"/>
    <property type="molecule type" value="Genomic_DNA"/>
</dbReference>
<evidence type="ECO:0000256" key="5">
    <source>
        <dbReference type="ARBA" id="ARBA00023002"/>
    </source>
</evidence>
<dbReference type="GO" id="GO:0004497">
    <property type="term" value="F:monooxygenase activity"/>
    <property type="evidence" value="ECO:0007669"/>
    <property type="project" value="UniProtKB-KW"/>
</dbReference>
<dbReference type="Pfam" id="PF00067">
    <property type="entry name" value="p450"/>
    <property type="match status" value="1"/>
</dbReference>
<evidence type="ECO:0000256" key="7">
    <source>
        <dbReference type="ARBA" id="ARBA00023033"/>
    </source>
</evidence>
<accession>A0A542DQ88</accession>
<name>A0A542DQ88_AMYCI</name>
<keyword evidence="3 9" id="KW-0349">Heme</keyword>
<dbReference type="PRINTS" id="PR00385">
    <property type="entry name" value="P450"/>
</dbReference>
<dbReference type="Gene3D" id="1.10.630.10">
    <property type="entry name" value="Cytochrome P450"/>
    <property type="match status" value="1"/>
</dbReference>
<sequence>MLADVTVDLAELAAREGVDITTDPFALYALLREQGPAHRVRLPVTGDECWLVVGTEHARAALVDERLSGDVRFSARRQESGNISVGVNMLQVDAFQHRRLRGLIAKEFTARRVRGLYPRVRQLTEEFLEAIDTIDATAPTGVVDLVEAFSVPLPLAVICELLGVPRSDRKDFHAWSEEMLKPRGPESAGRAMRSMTEFFVNLIERKKKRDGHDLLSALIRVNEDGDGLSDEELLGMVFLLFVAGHETSASLISNCVLSLLRHPDQLAALRADWSLLDGAIEETLRHSAPVQASAFRFATETLTIGGATIPAGEPVLVSLASAARAPERFADPDRFDIRRPLAESRGHLAFGHGAHHCIGAPLARMEASIAVRALLERYPELRIDPEADAPAEDVVWRPNAMLRGPSRLALRTR</sequence>
<dbReference type="PRINTS" id="PR00359">
    <property type="entry name" value="BP450"/>
</dbReference>
<dbReference type="RefSeq" id="WP_211358132.1">
    <property type="nucleotide sequence ID" value="NZ_VFML01000001.1"/>
</dbReference>
<evidence type="ECO:0000256" key="3">
    <source>
        <dbReference type="ARBA" id="ARBA00022617"/>
    </source>
</evidence>
<dbReference type="GO" id="GO:0016705">
    <property type="term" value="F:oxidoreductase activity, acting on paired donors, with incorporation or reduction of molecular oxygen"/>
    <property type="evidence" value="ECO:0007669"/>
    <property type="project" value="InterPro"/>
</dbReference>
<evidence type="ECO:0000256" key="9">
    <source>
        <dbReference type="RuleBase" id="RU000461"/>
    </source>
</evidence>
<evidence type="ECO:0000256" key="4">
    <source>
        <dbReference type="ARBA" id="ARBA00022723"/>
    </source>
</evidence>
<dbReference type="FunFam" id="1.10.630.10:FF:000018">
    <property type="entry name" value="Cytochrome P450 monooxygenase"/>
    <property type="match status" value="1"/>
</dbReference>
<comment type="pathway">
    <text evidence="1">Antibiotic biosynthesis; vancomycin biosynthesis.</text>
</comment>
<dbReference type="InterPro" id="IPR017972">
    <property type="entry name" value="Cyt_P450_CS"/>
</dbReference>
<evidence type="ECO:0000256" key="8">
    <source>
        <dbReference type="ARBA" id="ARBA00055433"/>
    </source>
</evidence>
<dbReference type="GO" id="GO:0005506">
    <property type="term" value="F:iron ion binding"/>
    <property type="evidence" value="ECO:0007669"/>
    <property type="project" value="InterPro"/>
</dbReference>
<dbReference type="InterPro" id="IPR001128">
    <property type="entry name" value="Cyt_P450"/>
</dbReference>
<dbReference type="Proteomes" id="UP000320876">
    <property type="component" value="Unassembled WGS sequence"/>
</dbReference>
<dbReference type="SUPFAM" id="SSF48264">
    <property type="entry name" value="Cytochrome P450"/>
    <property type="match status" value="1"/>
</dbReference>
<evidence type="ECO:0000313" key="10">
    <source>
        <dbReference type="EMBL" id="TQJ05154.1"/>
    </source>
</evidence>
<comment type="caution">
    <text evidence="10">The sequence shown here is derived from an EMBL/GenBank/DDBJ whole genome shotgun (WGS) entry which is preliminary data.</text>
</comment>
<keyword evidence="5 9" id="KW-0560">Oxidoreductase</keyword>
<keyword evidence="6 9" id="KW-0408">Iron</keyword>
<dbReference type="PROSITE" id="PS00086">
    <property type="entry name" value="CYTOCHROME_P450"/>
    <property type="match status" value="1"/>
</dbReference>
<keyword evidence="4 9" id="KW-0479">Metal-binding</keyword>
<dbReference type="CDD" id="cd11029">
    <property type="entry name" value="CYP107-like"/>
    <property type="match status" value="1"/>
</dbReference>
<organism evidence="10 11">
    <name type="scientific">Amycolatopsis cihanbeyliensis</name>
    <dbReference type="NCBI Taxonomy" id="1128664"/>
    <lineage>
        <taxon>Bacteria</taxon>
        <taxon>Bacillati</taxon>
        <taxon>Actinomycetota</taxon>
        <taxon>Actinomycetes</taxon>
        <taxon>Pseudonocardiales</taxon>
        <taxon>Pseudonocardiaceae</taxon>
        <taxon>Amycolatopsis</taxon>
    </lineage>
</organism>
<dbReference type="InterPro" id="IPR002397">
    <property type="entry name" value="Cyt_P450_B"/>
</dbReference>
<keyword evidence="11" id="KW-1185">Reference proteome</keyword>
<evidence type="ECO:0000313" key="11">
    <source>
        <dbReference type="Proteomes" id="UP000320876"/>
    </source>
</evidence>
<gene>
    <name evidence="10" type="ORF">FB471_4979</name>
</gene>